<reference evidence="2 3" key="2">
    <citation type="submission" date="2015-12" db="EMBL/GenBank/DDBJ databases">
        <title>Draft Genome Sequence of Desulfitobacterium hafniense Strain DH, a Sulfate-reducing Bacterium Isolated from Paddy Soils.</title>
        <authorList>
            <person name="Bao P."/>
            <person name="Zhang X."/>
            <person name="Li G."/>
        </authorList>
    </citation>
    <scope>NUCLEOTIDE SEQUENCE [LARGE SCALE GENOMIC DNA]</scope>
    <source>
        <strain evidence="2 3">DH</strain>
    </source>
</reference>
<accession>A0A098AWM2</accession>
<dbReference type="OrthoDB" id="9255944at2"/>
<reference evidence="1" key="1">
    <citation type="submission" date="2014-07" db="EMBL/GenBank/DDBJ databases">
        <authorList>
            <person name="Hornung V.Bastian."/>
        </authorList>
    </citation>
    <scope>NUCLEOTIDE SEQUENCE</scope>
    <source>
        <strain evidence="1">PCE-S</strain>
    </source>
</reference>
<dbReference type="EMBL" id="LOCK01000036">
    <property type="protein sequence ID" value="KTE90688.1"/>
    <property type="molecule type" value="Genomic_DNA"/>
</dbReference>
<name>A0A098AWM2_DESHA</name>
<protein>
    <submittedName>
        <fullName evidence="1">Uncharacterized protein</fullName>
    </submittedName>
</protein>
<gene>
    <name evidence="2" type="ORF">AT727_24055</name>
    <name evidence="1" type="ORF">DPCES_0129</name>
</gene>
<dbReference type="EMBL" id="LK996017">
    <property type="protein sequence ID" value="CDX00016.1"/>
    <property type="molecule type" value="Genomic_DNA"/>
</dbReference>
<evidence type="ECO:0000313" key="3">
    <source>
        <dbReference type="Proteomes" id="UP000054623"/>
    </source>
</evidence>
<organism evidence="1">
    <name type="scientific">Desulfitobacterium hafniense</name>
    <name type="common">Desulfitobacterium frappieri</name>
    <dbReference type="NCBI Taxonomy" id="49338"/>
    <lineage>
        <taxon>Bacteria</taxon>
        <taxon>Bacillati</taxon>
        <taxon>Bacillota</taxon>
        <taxon>Clostridia</taxon>
        <taxon>Eubacteriales</taxon>
        <taxon>Desulfitobacteriaceae</taxon>
        <taxon>Desulfitobacterium</taxon>
    </lineage>
</organism>
<dbReference type="AlphaFoldDB" id="A0A098AWM2"/>
<evidence type="ECO:0000313" key="1">
    <source>
        <dbReference type="EMBL" id="CDX00016.1"/>
    </source>
</evidence>
<dbReference type="RefSeq" id="WP_041272171.1">
    <property type="nucleotide sequence ID" value="NZ_LK996017.1"/>
</dbReference>
<sequence length="115" mass="13660">MFNEICIYEAKIEKQEEIEQLMKDVADFYLQQDGVIDVKYIKRTHRQADFNAVKEGELPIRLTRNVGKVTYVLHWTLKDEETHARVSKLGLENFYKRWNRCLTTMPKIILGENIV</sequence>
<dbReference type="Proteomes" id="UP000054623">
    <property type="component" value="Unassembled WGS sequence"/>
</dbReference>
<dbReference type="PATRIC" id="fig|49338.4.peg.138"/>
<evidence type="ECO:0000313" key="2">
    <source>
        <dbReference type="EMBL" id="KTE90688.1"/>
    </source>
</evidence>
<proteinExistence type="predicted"/>